<dbReference type="Pfam" id="PF00355">
    <property type="entry name" value="Rieske"/>
    <property type="match status" value="1"/>
</dbReference>
<dbReference type="GO" id="GO:0004497">
    <property type="term" value="F:monooxygenase activity"/>
    <property type="evidence" value="ECO:0007669"/>
    <property type="project" value="UniProtKB-ARBA"/>
</dbReference>
<keyword evidence="4" id="KW-0411">Iron-sulfur</keyword>
<keyword evidence="3" id="KW-0408">Iron</keyword>
<dbReference type="Gene3D" id="2.102.10.10">
    <property type="entry name" value="Rieske [2Fe-2S] iron-sulphur domain"/>
    <property type="match status" value="1"/>
</dbReference>
<feature type="domain" description="Rieske" evidence="5">
    <location>
        <begin position="3"/>
        <end position="116"/>
    </location>
</feature>
<proteinExistence type="predicted"/>
<dbReference type="InterPro" id="IPR036922">
    <property type="entry name" value="Rieske_2Fe-2S_sf"/>
</dbReference>
<dbReference type="EMBL" id="BIFQ01000002">
    <property type="protein sequence ID" value="GCE09852.1"/>
    <property type="molecule type" value="Genomic_DNA"/>
</dbReference>
<dbReference type="AlphaFoldDB" id="A0A401ZSR1"/>
<dbReference type="PANTHER" id="PTHR21496">
    <property type="entry name" value="FERREDOXIN-RELATED"/>
    <property type="match status" value="1"/>
</dbReference>
<dbReference type="InterPro" id="IPR017941">
    <property type="entry name" value="Rieske_2Fe-2S"/>
</dbReference>
<dbReference type="OrthoDB" id="9795104at2"/>
<accession>A0A401ZSR1</accession>
<dbReference type="GO" id="GO:0016705">
    <property type="term" value="F:oxidoreductase activity, acting on paired donors, with incorporation or reduction of molecular oxygen"/>
    <property type="evidence" value="ECO:0007669"/>
    <property type="project" value="UniProtKB-ARBA"/>
</dbReference>
<keyword evidence="7" id="KW-1185">Reference proteome</keyword>
<keyword evidence="1" id="KW-0001">2Fe-2S</keyword>
<gene>
    <name evidence="6" type="ORF">KDAU_71810</name>
</gene>
<evidence type="ECO:0000313" key="7">
    <source>
        <dbReference type="Proteomes" id="UP000287224"/>
    </source>
</evidence>
<organism evidence="6 7">
    <name type="scientific">Dictyobacter aurantiacus</name>
    <dbReference type="NCBI Taxonomy" id="1936993"/>
    <lineage>
        <taxon>Bacteria</taxon>
        <taxon>Bacillati</taxon>
        <taxon>Chloroflexota</taxon>
        <taxon>Ktedonobacteria</taxon>
        <taxon>Ktedonobacterales</taxon>
        <taxon>Dictyobacteraceae</taxon>
        <taxon>Dictyobacter</taxon>
    </lineage>
</organism>
<dbReference type="GO" id="GO:0046872">
    <property type="term" value="F:metal ion binding"/>
    <property type="evidence" value="ECO:0007669"/>
    <property type="project" value="UniProtKB-KW"/>
</dbReference>
<evidence type="ECO:0000256" key="1">
    <source>
        <dbReference type="ARBA" id="ARBA00022714"/>
    </source>
</evidence>
<evidence type="ECO:0000313" key="6">
    <source>
        <dbReference type="EMBL" id="GCE09852.1"/>
    </source>
</evidence>
<dbReference type="PROSITE" id="PS51296">
    <property type="entry name" value="RIESKE"/>
    <property type="match status" value="1"/>
</dbReference>
<name>A0A401ZSR1_9CHLR</name>
<evidence type="ECO:0000256" key="3">
    <source>
        <dbReference type="ARBA" id="ARBA00023004"/>
    </source>
</evidence>
<dbReference type="RefSeq" id="WP_126602652.1">
    <property type="nucleotide sequence ID" value="NZ_BIFQ01000002.1"/>
</dbReference>
<dbReference type="PANTHER" id="PTHR21496:SF23">
    <property type="entry name" value="3-PHENYLPROPIONATE_CINNAMIC ACID DIOXYGENASE FERREDOXIN SUBUNIT"/>
    <property type="match status" value="1"/>
</dbReference>
<sequence>MQYHVCRVADVPRGEKRSYTVKNIPVVVVHSEQDEFYAIYGICPHQRSPLSEGLLIGLTEATQPGEEFCIARAGEIIRCPWHGFTFDVTTGACLTEPDKYRVRTYPVKIDNHELYLEI</sequence>
<reference evidence="7" key="1">
    <citation type="submission" date="2018-12" db="EMBL/GenBank/DDBJ databases">
        <title>Tengunoibacter tsumagoiensis gen. nov., sp. nov., Dictyobacter kobayashii sp. nov., D. alpinus sp. nov., and D. joshuensis sp. nov. and description of Dictyobacteraceae fam. nov. within the order Ktedonobacterales isolated from Tengu-no-mugimeshi.</title>
        <authorList>
            <person name="Wang C.M."/>
            <person name="Zheng Y."/>
            <person name="Sakai Y."/>
            <person name="Toyoda A."/>
            <person name="Minakuchi Y."/>
            <person name="Abe K."/>
            <person name="Yokota A."/>
            <person name="Yabe S."/>
        </authorList>
    </citation>
    <scope>NUCLEOTIDE SEQUENCE [LARGE SCALE GENOMIC DNA]</scope>
    <source>
        <strain evidence="7">S-27</strain>
    </source>
</reference>
<comment type="caution">
    <text evidence="6">The sequence shown here is derived from an EMBL/GenBank/DDBJ whole genome shotgun (WGS) entry which is preliminary data.</text>
</comment>
<protein>
    <submittedName>
        <fullName evidence="6">Ferredoxin</fullName>
    </submittedName>
</protein>
<dbReference type="SUPFAM" id="SSF50022">
    <property type="entry name" value="ISP domain"/>
    <property type="match status" value="1"/>
</dbReference>
<evidence type="ECO:0000259" key="5">
    <source>
        <dbReference type="PROSITE" id="PS51296"/>
    </source>
</evidence>
<keyword evidence="2" id="KW-0479">Metal-binding</keyword>
<evidence type="ECO:0000256" key="2">
    <source>
        <dbReference type="ARBA" id="ARBA00022723"/>
    </source>
</evidence>
<dbReference type="GO" id="GO:0051537">
    <property type="term" value="F:2 iron, 2 sulfur cluster binding"/>
    <property type="evidence" value="ECO:0007669"/>
    <property type="project" value="UniProtKB-KW"/>
</dbReference>
<dbReference type="Proteomes" id="UP000287224">
    <property type="component" value="Unassembled WGS sequence"/>
</dbReference>
<evidence type="ECO:0000256" key="4">
    <source>
        <dbReference type="ARBA" id="ARBA00023014"/>
    </source>
</evidence>